<dbReference type="InterPro" id="IPR036365">
    <property type="entry name" value="PGBD-like_sf"/>
</dbReference>
<organism evidence="4 5">
    <name type="scientific">Methylobacterium brachythecii</name>
    <dbReference type="NCBI Taxonomy" id="1176177"/>
    <lineage>
        <taxon>Bacteria</taxon>
        <taxon>Pseudomonadati</taxon>
        <taxon>Pseudomonadota</taxon>
        <taxon>Alphaproteobacteria</taxon>
        <taxon>Hyphomicrobiales</taxon>
        <taxon>Methylobacteriaceae</taxon>
        <taxon>Methylobacterium</taxon>
    </lineage>
</organism>
<proteinExistence type="predicted"/>
<dbReference type="Gene3D" id="1.10.101.10">
    <property type="entry name" value="PGBD-like superfamily/PGBD"/>
    <property type="match status" value="1"/>
</dbReference>
<protein>
    <submittedName>
        <fullName evidence="3">Peptidoglycan-binding protein</fullName>
    </submittedName>
</protein>
<reference evidence="3" key="4">
    <citation type="submission" date="2023-01" db="EMBL/GenBank/DDBJ databases">
        <title>Draft genome sequence of Methylobacterium brachythecii strain NBRC 107710.</title>
        <authorList>
            <person name="Sun Q."/>
            <person name="Mori K."/>
        </authorList>
    </citation>
    <scope>NUCLEOTIDE SEQUENCE</scope>
    <source>
        <strain evidence="3">NBRC 107710</strain>
    </source>
</reference>
<accession>A0A7W6AMG2</accession>
<evidence type="ECO:0000259" key="2">
    <source>
        <dbReference type="Pfam" id="PF01471"/>
    </source>
</evidence>
<dbReference type="Proteomes" id="UP000517759">
    <property type="component" value="Unassembled WGS sequence"/>
</dbReference>
<keyword evidence="6" id="KW-1185">Reference proteome</keyword>
<dbReference type="Pfam" id="PF01471">
    <property type="entry name" value="PG_binding_1"/>
    <property type="match status" value="1"/>
</dbReference>
<reference evidence="6" key="2">
    <citation type="journal article" date="2019" name="Int. J. Syst. Evol. Microbiol.">
        <title>The Global Catalogue of Microorganisms (GCM) 10K type strain sequencing project: providing services to taxonomists for standard genome sequencing and annotation.</title>
        <authorList>
            <consortium name="The Broad Institute Genomics Platform"/>
            <consortium name="The Broad Institute Genome Sequencing Center for Infectious Disease"/>
            <person name="Wu L."/>
            <person name="Ma J."/>
        </authorList>
    </citation>
    <scope>NUCLEOTIDE SEQUENCE [LARGE SCALE GENOMIC DNA]</scope>
    <source>
        <strain evidence="6">NBRC 107710</strain>
    </source>
</reference>
<feature type="region of interest" description="Disordered" evidence="1">
    <location>
        <begin position="122"/>
        <end position="163"/>
    </location>
</feature>
<evidence type="ECO:0000313" key="4">
    <source>
        <dbReference type="EMBL" id="MBB3903795.1"/>
    </source>
</evidence>
<reference evidence="4 5" key="3">
    <citation type="submission" date="2020-08" db="EMBL/GenBank/DDBJ databases">
        <title>Genomic Encyclopedia of Type Strains, Phase IV (KMG-IV): sequencing the most valuable type-strain genomes for metagenomic binning, comparative biology and taxonomic classification.</title>
        <authorList>
            <person name="Goeker M."/>
        </authorList>
    </citation>
    <scope>NUCLEOTIDE SEQUENCE [LARGE SCALE GENOMIC DNA]</scope>
    <source>
        <strain evidence="4 5">DSM 24105</strain>
    </source>
</reference>
<feature type="compositionally biased region" description="Basic and acidic residues" evidence="1">
    <location>
        <begin position="128"/>
        <end position="147"/>
    </location>
</feature>
<name>A0A7W6AMG2_9HYPH</name>
<dbReference type="EMBL" id="BSPG01000015">
    <property type="protein sequence ID" value="GLS44833.1"/>
    <property type="molecule type" value="Genomic_DNA"/>
</dbReference>
<dbReference type="InterPro" id="IPR002477">
    <property type="entry name" value="Peptidoglycan-bd-like"/>
</dbReference>
<dbReference type="InterPro" id="IPR036366">
    <property type="entry name" value="PGBDSf"/>
</dbReference>
<gene>
    <name evidence="3" type="ORF">GCM10007884_28220</name>
    <name evidence="4" type="ORF">GGR33_003309</name>
</gene>
<evidence type="ECO:0000313" key="3">
    <source>
        <dbReference type="EMBL" id="GLS44833.1"/>
    </source>
</evidence>
<dbReference type="RefSeq" id="WP_183507075.1">
    <property type="nucleotide sequence ID" value="NZ_BSPG01000015.1"/>
</dbReference>
<evidence type="ECO:0000313" key="5">
    <source>
        <dbReference type="Proteomes" id="UP000517759"/>
    </source>
</evidence>
<sequence length="230" mass="23772">MREPSTRRDQREIVVPRDMRPAKAAAKAAPRRTAHEPSSGSAGAEFLATVASFGRWLVKTCMSRPGEALGSVAALVAVGYVSVNALGRQSGPHPAPILPKAAIQQAKAGPAPAVTAPATPVAAAAEPAAREKAEPRQAERSPARDPIADILRTPGDTTASVTPKPIDKVTQAQRALAKLGYGTIKADGVMGPATKTAIEKFERDRKLPVTGEASGRTLRELAAKAGAAKG</sequence>
<dbReference type="SUPFAM" id="SSF47090">
    <property type="entry name" value="PGBD-like"/>
    <property type="match status" value="1"/>
</dbReference>
<comment type="caution">
    <text evidence="4">The sequence shown here is derived from an EMBL/GenBank/DDBJ whole genome shotgun (WGS) entry which is preliminary data.</text>
</comment>
<dbReference type="Proteomes" id="UP001156881">
    <property type="component" value="Unassembled WGS sequence"/>
</dbReference>
<reference evidence="3" key="1">
    <citation type="journal article" date="2014" name="Int. J. Syst. Evol. Microbiol.">
        <title>Complete genome of a new Firmicutes species belonging to the dominant human colonic microbiota ('Ruminococcus bicirculans') reveals two chromosomes and a selective capacity to utilize plant glucans.</title>
        <authorList>
            <consortium name="NISC Comparative Sequencing Program"/>
            <person name="Wegmann U."/>
            <person name="Louis P."/>
            <person name="Goesmann A."/>
            <person name="Henrissat B."/>
            <person name="Duncan S.H."/>
            <person name="Flint H.J."/>
        </authorList>
    </citation>
    <scope>NUCLEOTIDE SEQUENCE</scope>
    <source>
        <strain evidence="3">NBRC 107710</strain>
    </source>
</reference>
<dbReference type="EMBL" id="JACIDN010000006">
    <property type="protein sequence ID" value="MBB3903795.1"/>
    <property type="molecule type" value="Genomic_DNA"/>
</dbReference>
<feature type="compositionally biased region" description="Basic and acidic residues" evidence="1">
    <location>
        <begin position="1"/>
        <end position="21"/>
    </location>
</feature>
<evidence type="ECO:0000256" key="1">
    <source>
        <dbReference type="SAM" id="MobiDB-lite"/>
    </source>
</evidence>
<feature type="region of interest" description="Disordered" evidence="1">
    <location>
        <begin position="1"/>
        <end position="42"/>
    </location>
</feature>
<feature type="domain" description="Peptidoglycan binding-like" evidence="2">
    <location>
        <begin position="168"/>
        <end position="220"/>
    </location>
</feature>
<dbReference type="AlphaFoldDB" id="A0A7W6AMG2"/>
<evidence type="ECO:0000313" key="6">
    <source>
        <dbReference type="Proteomes" id="UP001156881"/>
    </source>
</evidence>